<gene>
    <name evidence="2" type="ORF">BO223_00880</name>
</gene>
<keyword evidence="1" id="KW-0732">Signal</keyword>
<protein>
    <recommendedName>
        <fullName evidence="4">Secreted protein</fullName>
    </recommendedName>
</protein>
<organism evidence="2 3">
    <name type="scientific">Faecalibaculum rodentium</name>
    <dbReference type="NCBI Taxonomy" id="1702221"/>
    <lineage>
        <taxon>Bacteria</taxon>
        <taxon>Bacillati</taxon>
        <taxon>Bacillota</taxon>
        <taxon>Erysipelotrichia</taxon>
        <taxon>Erysipelotrichales</taxon>
        <taxon>Erysipelotrichaceae</taxon>
        <taxon>Faecalibaculum</taxon>
    </lineage>
</organism>
<evidence type="ECO:0000313" key="3">
    <source>
        <dbReference type="Proteomes" id="UP000186758"/>
    </source>
</evidence>
<feature type="signal peptide" evidence="1">
    <location>
        <begin position="1"/>
        <end position="24"/>
    </location>
</feature>
<dbReference type="EMBL" id="MPJZ01000010">
    <property type="protein sequence ID" value="OLU47069.1"/>
    <property type="molecule type" value="Genomic_DNA"/>
</dbReference>
<dbReference type="RefSeq" id="WP_075884565.1">
    <property type="nucleotide sequence ID" value="NZ_CAKOCV010000031.1"/>
</dbReference>
<dbReference type="AlphaFoldDB" id="A0A1Q9YMX1"/>
<dbReference type="Proteomes" id="UP000186758">
    <property type="component" value="Unassembled WGS sequence"/>
</dbReference>
<evidence type="ECO:0008006" key="4">
    <source>
        <dbReference type="Google" id="ProtNLM"/>
    </source>
</evidence>
<accession>A0A1Q9YMX1</accession>
<evidence type="ECO:0000256" key="1">
    <source>
        <dbReference type="SAM" id="SignalP"/>
    </source>
</evidence>
<name>A0A1Q9YMX1_9FIRM</name>
<proteinExistence type="predicted"/>
<reference evidence="2 3" key="1">
    <citation type="submission" date="2016-11" db="EMBL/GenBank/DDBJ databases">
        <title>Description of two novel members of the family Erysipelotrichaceae: Ileibacterium lipovorans gen. nov., sp. nov. and Dubosiella newyorkensis, gen. nov., sp. nov.</title>
        <authorList>
            <person name="Cox L.M."/>
            <person name="Sohn J."/>
            <person name="Tyrrell K.L."/>
            <person name="Citron D.M."/>
            <person name="Lawson P.A."/>
            <person name="Patel N.B."/>
            <person name="Iizumi T."/>
            <person name="Perez-Perez G.I."/>
            <person name="Goldstein E.J."/>
            <person name="Blaser M.J."/>
        </authorList>
    </citation>
    <scope>NUCLEOTIDE SEQUENCE [LARGE SCALE GENOMIC DNA]</scope>
    <source>
        <strain evidence="2 3">NYU-BL-K8</strain>
    </source>
</reference>
<feature type="chain" id="PRO_5012570867" description="Secreted protein" evidence="1">
    <location>
        <begin position="25"/>
        <end position="125"/>
    </location>
</feature>
<evidence type="ECO:0000313" key="2">
    <source>
        <dbReference type="EMBL" id="OLU47069.1"/>
    </source>
</evidence>
<comment type="caution">
    <text evidence="2">The sequence shown here is derived from an EMBL/GenBank/DDBJ whole genome shotgun (WGS) entry which is preliminary data.</text>
</comment>
<sequence length="125" mass="13228">MKCIKTLLAVSTAAAVLQPASIFAAEPPVSIQGTESTSIVPHNIETWAGYGSFGFNMYNGVQVYAVMTYANGNWGTRAQIVSAQGACSDAVVSQTARQGDGVVAVWVYCASISRTYKILVNVYPV</sequence>